<feature type="transmembrane region" description="Helical" evidence="7">
    <location>
        <begin position="59"/>
        <end position="82"/>
    </location>
</feature>
<keyword evidence="3 7" id="KW-0812">Transmembrane</keyword>
<feature type="compositionally biased region" description="Polar residues" evidence="6">
    <location>
        <begin position="203"/>
        <end position="214"/>
    </location>
</feature>
<feature type="transmembrane region" description="Helical" evidence="7">
    <location>
        <begin position="131"/>
        <end position="153"/>
    </location>
</feature>
<evidence type="ECO:0000256" key="7">
    <source>
        <dbReference type="SAM" id="Phobius"/>
    </source>
</evidence>
<evidence type="ECO:0000256" key="4">
    <source>
        <dbReference type="ARBA" id="ARBA00022989"/>
    </source>
</evidence>
<dbReference type="AlphaFoldDB" id="A0A2X0VL37"/>
<dbReference type="PANTHER" id="PTHR33885">
    <property type="entry name" value="PHAGE SHOCK PROTEIN C"/>
    <property type="match status" value="1"/>
</dbReference>
<evidence type="ECO:0000313" key="10">
    <source>
        <dbReference type="Proteomes" id="UP000250192"/>
    </source>
</evidence>
<sequence length="583" mass="60357">MSWPNGTSDPNAQYQRPPRQGFFDAIRGSGWYRAQNRTIAGVCSGLSARQGWDLTLVRVVMVVATLCMPVVAIAYGLAWLLLPEAADGRIHAEETLEGRFDVAVIGGVFMVLAGLSSALSSIGIVNGVGFGWFQLLALAAAMTAIVVVIVSVVRSASQSGPHRHGAPPYGTPQHGAPQYGMPQYGMPQNHTTQHGAPPYGAPQNHTPQNKTSAMGASAPFDQSAPAAKRSENTMHPHNNTQSSPGASSTGAPAGPAGTPAANSPSGSPDAARASQHHPGWTPPPTAHPSQTSAGWTSAANSPRPRQWTAPALPTHSPRAVSARANLAITGIVVLVFAAVFTGLYAVGEGVTIPYISAETLDLTIARIIAIGGGVCLIVVGLSLAIAALRDRRAGWLTTLSVIGFVFALPTAIIGSQGGNPANVNFNTNTGSANTLDWTVDTVSGTDPTATTVLDLTGAPVGTTKTITVDWRAWKRLTIQVSEGQPIQIVCQSSIDTLSTNMDDDGWAADLDNCSGKTVSSPSWGKPNLGGLTVLIADTARMDTLTIVQSPDAARKWTSAPDATPSPTPSETPTDTPTSSQSGN</sequence>
<name>A0A2X0VL37_9ACTO</name>
<evidence type="ECO:0000256" key="3">
    <source>
        <dbReference type="ARBA" id="ARBA00022692"/>
    </source>
</evidence>
<protein>
    <submittedName>
        <fullName evidence="9">Phage shock protein C</fullName>
    </submittedName>
</protein>
<organism evidence="9 10">
    <name type="scientific">Schaalia odontolytica</name>
    <dbReference type="NCBI Taxonomy" id="1660"/>
    <lineage>
        <taxon>Bacteria</taxon>
        <taxon>Bacillati</taxon>
        <taxon>Actinomycetota</taxon>
        <taxon>Actinomycetes</taxon>
        <taxon>Actinomycetales</taxon>
        <taxon>Actinomycetaceae</taxon>
        <taxon>Schaalia</taxon>
    </lineage>
</organism>
<dbReference type="Proteomes" id="UP000250192">
    <property type="component" value="Unassembled WGS sequence"/>
</dbReference>
<feature type="region of interest" description="Disordered" evidence="6">
    <location>
        <begin position="549"/>
        <end position="583"/>
    </location>
</feature>
<keyword evidence="5 7" id="KW-0472">Membrane</keyword>
<keyword evidence="10" id="KW-1185">Reference proteome</keyword>
<feature type="compositionally biased region" description="Polar residues" evidence="6">
    <location>
        <begin position="287"/>
        <end position="300"/>
    </location>
</feature>
<evidence type="ECO:0000256" key="5">
    <source>
        <dbReference type="ARBA" id="ARBA00023136"/>
    </source>
</evidence>
<comment type="subcellular location">
    <subcellularLocation>
        <location evidence="1">Cell membrane</location>
        <topology evidence="1">Single-pass membrane protein</topology>
    </subcellularLocation>
</comment>
<keyword evidence="2" id="KW-1003">Cell membrane</keyword>
<feature type="transmembrane region" description="Helical" evidence="7">
    <location>
        <begin position="395"/>
        <end position="414"/>
    </location>
</feature>
<keyword evidence="4 7" id="KW-1133">Transmembrane helix</keyword>
<dbReference type="EMBL" id="UAPR01000001">
    <property type="protein sequence ID" value="SPT54481.1"/>
    <property type="molecule type" value="Genomic_DNA"/>
</dbReference>
<evidence type="ECO:0000313" key="9">
    <source>
        <dbReference type="EMBL" id="SPT54481.1"/>
    </source>
</evidence>
<evidence type="ECO:0000256" key="2">
    <source>
        <dbReference type="ARBA" id="ARBA00022475"/>
    </source>
</evidence>
<dbReference type="RefSeq" id="WP_165835817.1">
    <property type="nucleotide sequence ID" value="NZ_CBDERX010000039.1"/>
</dbReference>
<evidence type="ECO:0000256" key="1">
    <source>
        <dbReference type="ARBA" id="ARBA00004162"/>
    </source>
</evidence>
<dbReference type="InterPro" id="IPR052027">
    <property type="entry name" value="PspC"/>
</dbReference>
<feature type="domain" description="Phage shock protein PspC N-terminal" evidence="8">
    <location>
        <begin position="31"/>
        <end position="85"/>
    </location>
</feature>
<dbReference type="GO" id="GO:0005886">
    <property type="term" value="C:plasma membrane"/>
    <property type="evidence" value="ECO:0007669"/>
    <property type="project" value="UniProtKB-SubCell"/>
</dbReference>
<feature type="region of interest" description="Disordered" evidence="6">
    <location>
        <begin position="159"/>
        <end position="314"/>
    </location>
</feature>
<feature type="compositionally biased region" description="Low complexity" evidence="6">
    <location>
        <begin position="242"/>
        <end position="268"/>
    </location>
</feature>
<proteinExistence type="predicted"/>
<feature type="transmembrane region" description="Helical" evidence="7">
    <location>
        <begin position="102"/>
        <end position="125"/>
    </location>
</feature>
<feature type="compositionally biased region" description="Low complexity" evidence="6">
    <location>
        <begin position="570"/>
        <end position="583"/>
    </location>
</feature>
<dbReference type="GeneID" id="93757738"/>
<feature type="transmembrane region" description="Helical" evidence="7">
    <location>
        <begin position="326"/>
        <end position="347"/>
    </location>
</feature>
<accession>A0A2X0VL37</accession>
<dbReference type="PANTHER" id="PTHR33885:SF3">
    <property type="entry name" value="PHAGE SHOCK PROTEIN C"/>
    <property type="match status" value="1"/>
</dbReference>
<reference evidence="9 10" key="1">
    <citation type="submission" date="2018-06" db="EMBL/GenBank/DDBJ databases">
        <authorList>
            <consortium name="Pathogen Informatics"/>
            <person name="Doyle S."/>
        </authorList>
    </citation>
    <scope>NUCLEOTIDE SEQUENCE [LARGE SCALE GENOMIC DNA]</scope>
    <source>
        <strain evidence="9 10">NCTC9935</strain>
    </source>
</reference>
<feature type="transmembrane region" description="Helical" evidence="7">
    <location>
        <begin position="367"/>
        <end position="388"/>
    </location>
</feature>
<gene>
    <name evidence="9" type="ORF">NCTC9935_00021</name>
</gene>
<dbReference type="Pfam" id="PF04024">
    <property type="entry name" value="PspC"/>
    <property type="match status" value="1"/>
</dbReference>
<dbReference type="InterPro" id="IPR007168">
    <property type="entry name" value="Phageshock_PspC_N"/>
</dbReference>
<evidence type="ECO:0000256" key="6">
    <source>
        <dbReference type="SAM" id="MobiDB-lite"/>
    </source>
</evidence>
<evidence type="ECO:0000259" key="8">
    <source>
        <dbReference type="Pfam" id="PF04024"/>
    </source>
</evidence>